<dbReference type="RefSeq" id="WP_133207125.1">
    <property type="nucleotide sequence ID" value="NZ_SMRU01000074.1"/>
</dbReference>
<evidence type="ECO:0000313" key="3">
    <source>
        <dbReference type="Proteomes" id="UP000295511"/>
    </source>
</evidence>
<keyword evidence="1" id="KW-0812">Transmembrane</keyword>
<protein>
    <submittedName>
        <fullName evidence="2">Uncharacterized protein</fullName>
    </submittedName>
</protein>
<organism evidence="2 3">
    <name type="scientific">Arthrobacter terricola</name>
    <dbReference type="NCBI Taxonomy" id="2547396"/>
    <lineage>
        <taxon>Bacteria</taxon>
        <taxon>Bacillati</taxon>
        <taxon>Actinomycetota</taxon>
        <taxon>Actinomycetes</taxon>
        <taxon>Micrococcales</taxon>
        <taxon>Micrococcaceae</taxon>
        <taxon>Arthrobacter</taxon>
    </lineage>
</organism>
<feature type="transmembrane region" description="Helical" evidence="1">
    <location>
        <begin position="23"/>
        <end position="42"/>
    </location>
</feature>
<keyword evidence="3" id="KW-1185">Reference proteome</keyword>
<sequence>MLEDRNSNNPGVQARRTSAPRRWLVMGIAWLAIGIGWLFTLVRGTAGVAEPWRVGLGVIYLVVGVGYLTAWFRGKKRTGSAAAG</sequence>
<dbReference type="EMBL" id="SMRU01000074">
    <property type="protein sequence ID" value="TDF84717.1"/>
    <property type="molecule type" value="Genomic_DNA"/>
</dbReference>
<gene>
    <name evidence="2" type="ORF">E1809_26040</name>
</gene>
<evidence type="ECO:0000313" key="2">
    <source>
        <dbReference type="EMBL" id="TDF84717.1"/>
    </source>
</evidence>
<name>A0A4R5K0Q6_9MICC</name>
<comment type="caution">
    <text evidence="2">The sequence shown here is derived from an EMBL/GenBank/DDBJ whole genome shotgun (WGS) entry which is preliminary data.</text>
</comment>
<dbReference type="AlphaFoldDB" id="A0A4R5K0Q6"/>
<reference evidence="2 3" key="1">
    <citation type="submission" date="2019-03" db="EMBL/GenBank/DDBJ databases">
        <title>Whole genome sequence of Arthrobacter sp JH1-1.</title>
        <authorList>
            <person name="Trinh H.N."/>
        </authorList>
    </citation>
    <scope>NUCLEOTIDE SEQUENCE [LARGE SCALE GENOMIC DNA]</scope>
    <source>
        <strain evidence="2 3">JH1-1</strain>
    </source>
</reference>
<keyword evidence="1" id="KW-1133">Transmembrane helix</keyword>
<dbReference type="OrthoDB" id="9766361at2"/>
<keyword evidence="1" id="KW-0472">Membrane</keyword>
<feature type="transmembrane region" description="Helical" evidence="1">
    <location>
        <begin position="54"/>
        <end position="72"/>
    </location>
</feature>
<dbReference type="Proteomes" id="UP000295511">
    <property type="component" value="Unassembled WGS sequence"/>
</dbReference>
<accession>A0A4R5K0Q6</accession>
<proteinExistence type="predicted"/>
<evidence type="ECO:0000256" key="1">
    <source>
        <dbReference type="SAM" id="Phobius"/>
    </source>
</evidence>